<gene>
    <name evidence="1" type="ORF">LK07_20650</name>
</gene>
<organism evidence="1 2">
    <name type="scientific">Streptomyces pluripotens</name>
    <dbReference type="NCBI Taxonomy" id="1355015"/>
    <lineage>
        <taxon>Bacteria</taxon>
        <taxon>Bacillati</taxon>
        <taxon>Actinomycetota</taxon>
        <taxon>Actinomycetes</taxon>
        <taxon>Kitasatosporales</taxon>
        <taxon>Streptomycetaceae</taxon>
        <taxon>Streptomyces</taxon>
    </lineage>
</organism>
<protein>
    <submittedName>
        <fullName evidence="1">Uncharacterized protein</fullName>
    </submittedName>
</protein>
<evidence type="ECO:0000313" key="2">
    <source>
        <dbReference type="Proteomes" id="UP000031501"/>
    </source>
</evidence>
<dbReference type="AlphaFoldDB" id="A0A221P1G7"/>
<evidence type="ECO:0000313" key="1">
    <source>
        <dbReference type="EMBL" id="ASN26017.1"/>
    </source>
</evidence>
<dbReference type="RefSeq" id="WP_089516733.1">
    <property type="nucleotide sequence ID" value="NZ_CP021080.1"/>
</dbReference>
<name>A0A221P1G7_9ACTN</name>
<dbReference type="OrthoDB" id="4093649at2"/>
<reference evidence="1 2" key="1">
    <citation type="submission" date="2017-07" db="EMBL/GenBank/DDBJ databases">
        <title>Genome sequence of Streptomyces pluripotens MUSC 137T.</title>
        <authorList>
            <person name="Ser H.-L."/>
            <person name="Lee L.-H."/>
        </authorList>
    </citation>
    <scope>NUCLEOTIDE SEQUENCE [LARGE SCALE GENOMIC DNA]</scope>
    <source>
        <strain evidence="1 2">MUSC 137</strain>
    </source>
</reference>
<keyword evidence="2" id="KW-1185">Reference proteome</keyword>
<proteinExistence type="predicted"/>
<accession>A0A221P1G7</accession>
<sequence length="308" mass="33820">MAQSAGRNVRGNVFPIVEAFGFPHDSESPAAAKAWDEKSCPFAGGLCEKQRQYGFGYCSVTYAAKWNDGQQRTYAVCDHRLDGPPVEWAVTDFFGDRQATLVSEVAATLTPRLNIDYVAFADDPSAPDGTSLIAIETQAIDLRGGGVGPAWKAWEADDVDNWRAYFTAEAERKGRRDTVDYGVNTGNVYKRLGTQVAVKGEYLKQIDVPLYVVMQHSILQQLRSRINFAPVAADSPWDITFAGFDYGGALDSDGKMRLDLVETVRTTLPNYLEAMTSSGEGSAMRADFVAKVRKKVKVASTQTNLFNL</sequence>
<dbReference type="Proteomes" id="UP000031501">
    <property type="component" value="Chromosome"/>
</dbReference>
<dbReference type="EMBL" id="CP022433">
    <property type="protein sequence ID" value="ASN26017.1"/>
    <property type="molecule type" value="Genomic_DNA"/>
</dbReference>